<dbReference type="InterPro" id="IPR037919">
    <property type="entry name" value="OGT"/>
</dbReference>
<protein>
    <submittedName>
        <fullName evidence="3">Tetratricopeptide repeat protein</fullName>
    </submittedName>
</protein>
<dbReference type="RefSeq" id="WP_126999895.1">
    <property type="nucleotide sequence ID" value="NZ_JBNPXW010000012.1"/>
</dbReference>
<evidence type="ECO:0000256" key="2">
    <source>
        <dbReference type="SAM" id="MobiDB-lite"/>
    </source>
</evidence>
<evidence type="ECO:0000256" key="1">
    <source>
        <dbReference type="PROSITE-ProRule" id="PRU00339"/>
    </source>
</evidence>
<dbReference type="Proteomes" id="UP000280346">
    <property type="component" value="Unassembled WGS sequence"/>
</dbReference>
<dbReference type="InterPro" id="IPR019734">
    <property type="entry name" value="TPR_rpt"/>
</dbReference>
<keyword evidence="1" id="KW-0802">TPR repeat</keyword>
<dbReference type="Gene3D" id="1.25.40.10">
    <property type="entry name" value="Tetratricopeptide repeat domain"/>
    <property type="match status" value="3"/>
</dbReference>
<dbReference type="SMART" id="SM00028">
    <property type="entry name" value="TPR"/>
    <property type="match status" value="7"/>
</dbReference>
<feature type="region of interest" description="Disordered" evidence="2">
    <location>
        <begin position="627"/>
        <end position="646"/>
    </location>
</feature>
<dbReference type="SUPFAM" id="SSF48452">
    <property type="entry name" value="TPR-like"/>
    <property type="match status" value="2"/>
</dbReference>
<evidence type="ECO:0000313" key="3">
    <source>
        <dbReference type="EMBL" id="RUQ68828.1"/>
    </source>
</evidence>
<reference evidence="3 4" key="1">
    <citation type="submission" date="2018-12" db="EMBL/GenBank/DDBJ databases">
        <authorList>
            <person name="Yang Y."/>
        </authorList>
    </citation>
    <scope>NUCLEOTIDE SEQUENCE [LARGE SCALE GENOMIC DNA]</scope>
    <source>
        <strain evidence="3 4">GSF71</strain>
    </source>
</reference>
<dbReference type="Gene3D" id="3.40.50.11350">
    <property type="match status" value="1"/>
</dbReference>
<dbReference type="Pfam" id="PF13432">
    <property type="entry name" value="TPR_16"/>
    <property type="match status" value="3"/>
</dbReference>
<dbReference type="GO" id="GO:0006493">
    <property type="term" value="P:protein O-linked glycosylation"/>
    <property type="evidence" value="ECO:0007669"/>
    <property type="project" value="InterPro"/>
</dbReference>
<dbReference type="PROSITE" id="PS50005">
    <property type="entry name" value="TPR"/>
    <property type="match status" value="2"/>
</dbReference>
<dbReference type="OrthoDB" id="9794601at2"/>
<proteinExistence type="predicted"/>
<dbReference type="InterPro" id="IPR011990">
    <property type="entry name" value="TPR-like_helical_dom_sf"/>
</dbReference>
<dbReference type="PANTHER" id="PTHR44366:SF1">
    <property type="entry name" value="UDP-N-ACETYLGLUCOSAMINE--PEPTIDE N-ACETYLGLUCOSAMINYLTRANSFERASE 110 KDA SUBUNIT"/>
    <property type="match status" value="1"/>
</dbReference>
<dbReference type="EMBL" id="RZIJ01000013">
    <property type="protein sequence ID" value="RUQ68828.1"/>
    <property type="molecule type" value="Genomic_DNA"/>
</dbReference>
<dbReference type="PANTHER" id="PTHR44366">
    <property type="entry name" value="UDP-N-ACETYLGLUCOSAMINE--PEPTIDE N-ACETYLGLUCOSAMINYLTRANSFERASE 110 KDA SUBUNIT"/>
    <property type="match status" value="1"/>
</dbReference>
<organism evidence="3 4">
    <name type="scientific">Azospirillum doebereinerae</name>
    <dbReference type="NCBI Taxonomy" id="92933"/>
    <lineage>
        <taxon>Bacteria</taxon>
        <taxon>Pseudomonadati</taxon>
        <taxon>Pseudomonadota</taxon>
        <taxon>Alphaproteobacteria</taxon>
        <taxon>Rhodospirillales</taxon>
        <taxon>Azospirillaceae</taxon>
        <taxon>Azospirillum</taxon>
    </lineage>
</organism>
<dbReference type="GO" id="GO:0097363">
    <property type="term" value="F:protein O-acetylglucosaminyltransferase activity"/>
    <property type="evidence" value="ECO:0007669"/>
    <property type="project" value="TreeGrafter"/>
</dbReference>
<comment type="caution">
    <text evidence="3">The sequence shown here is derived from an EMBL/GenBank/DDBJ whole genome shotgun (WGS) entry which is preliminary data.</text>
</comment>
<name>A0A433J6M6_9PROT</name>
<accession>A0A433J6M6</accession>
<keyword evidence="4" id="KW-1185">Reference proteome</keyword>
<sequence length="646" mass="70959">MATVAEALQVAVDHHRADRLDQAGEIYRRILAVDARNGQALHLLGLVERRLGNGERAIELIAQAAGILPHVAEIPANLGNAYRAAGRIDEAAAAYRRSIAVQPDLSGGYYNQGVLLCGQGGPRAQAEAIVALRRTCILVPDNPDVHHDLAIAHKQAVRLDEAIVGQRRALALRPDFAAAWMTLGNALTEFGDIDRALAAYARSLRVQWSSGDVHYNYGNVLYAAGRLEAAAVHYRHAIDGGLAAALVREAAVFIDLGRDAEAEASLRAALSVPGGDVPTAIDMLAALFIRQGRLDEARHFFSTFRHPYSNPPTIFAAECLTALAETYLAEGRDADALALLNRVNSHGSRYFTVKSVASLRRTLAGMSLELKRPVNPAPGRRRVGSSSLATHGRFAHNVFEYMLVRLYAETYGLTVETPDWVGGYYFDVNDPAPSGPLRPRFFPRRIVNELIERPSDTPLIDCDILSPLGPYRYPERHRARIQSWFRPRPVWTPWIAPAVERLRAMGNTVVALHIRRGDFVLFRYTITETDWYVDWLRTIWDGLDKPVLYIASDDPAIVADFAAFNPLTLADVAEPWAGLEYLQDFHVLANADILGVSAQSGFSRLAALLNTRARLFVEPEAEAGRVQPYSPWTPDDVPGGAPDGVA</sequence>
<dbReference type="AlphaFoldDB" id="A0A433J6M6"/>
<feature type="repeat" description="TPR" evidence="1">
    <location>
        <begin position="177"/>
        <end position="210"/>
    </location>
</feature>
<evidence type="ECO:0000313" key="4">
    <source>
        <dbReference type="Proteomes" id="UP000280346"/>
    </source>
</evidence>
<feature type="repeat" description="TPR" evidence="1">
    <location>
        <begin position="72"/>
        <end position="105"/>
    </location>
</feature>
<gene>
    <name evidence="3" type="ORF">EJ913_16740</name>
</gene>